<protein>
    <recommendedName>
        <fullName evidence="4">DUF190 domain-containing protein</fullName>
    </recommendedName>
</protein>
<keyword evidence="3" id="KW-1185">Reference proteome</keyword>
<evidence type="ECO:0008006" key="4">
    <source>
        <dbReference type="Google" id="ProtNLM"/>
    </source>
</evidence>
<reference evidence="3" key="1">
    <citation type="submission" date="2013-02" db="EMBL/GenBank/DDBJ databases">
        <title>The Genome Sequence of Acinetobacter sp. NIPH 236.</title>
        <authorList>
            <consortium name="The Broad Institute Genome Sequencing Platform"/>
            <consortium name="The Broad Institute Genome Sequencing Center for Infectious Disease"/>
            <person name="Cerqueira G."/>
            <person name="Feldgarden M."/>
            <person name="Courvalin P."/>
            <person name="Perichon B."/>
            <person name="Grillot-Courvalin C."/>
            <person name="Clermont D."/>
            <person name="Rocha E."/>
            <person name="Yoon E.-J."/>
            <person name="Nemec A."/>
            <person name="Walker B."/>
            <person name="Young S.K."/>
            <person name="Zeng Q."/>
            <person name="Gargeya S."/>
            <person name="Fitzgerald M."/>
            <person name="Haas B."/>
            <person name="Abouelleil A."/>
            <person name="Alvarado L."/>
            <person name="Arachchi H.M."/>
            <person name="Berlin A.M."/>
            <person name="Chapman S.B."/>
            <person name="Dewar J."/>
            <person name="Goldberg J."/>
            <person name="Griggs A."/>
            <person name="Gujja S."/>
            <person name="Hansen M."/>
            <person name="Howarth C."/>
            <person name="Imamovic A."/>
            <person name="Larimer J."/>
            <person name="McCowan C."/>
            <person name="Murphy C."/>
            <person name="Neiman D."/>
            <person name="Pearson M."/>
            <person name="Priest M."/>
            <person name="Roberts A."/>
            <person name="Saif S."/>
            <person name="Shea T."/>
            <person name="Sisk P."/>
            <person name="Sykes S."/>
            <person name="Wortman J."/>
            <person name="Nusbaum C."/>
            <person name="Birren B."/>
        </authorList>
    </citation>
    <scope>NUCLEOTIDE SEQUENCE [LARGE SCALE GENOMIC DNA]</scope>
    <source>
        <strain evidence="3">NIPH 236</strain>
    </source>
</reference>
<dbReference type="GeneID" id="92833806"/>
<reference evidence="2 3" key="2">
    <citation type="journal article" date="2016" name="Int. J. Syst. Evol. Microbiol.">
        <title>Taxonomy of haemolytic and/or proteolytic strains of the genus Acinetobacter with the proposal of Acinetobacter courvalinii sp. nov. (genomic species 14 sensu Bouvet &amp; Jeanjean), Acinetobacter dispersus sp. nov. (genomic species 17), Acinetobacter modestus sp. nov., Acinetobacter proteolyticus sp. nov. and Acinetobacter vivianii sp. nov.</title>
        <authorList>
            <person name="Nemec A."/>
            <person name="Radolfova-Krizova L."/>
            <person name="Maixnerova M."/>
            <person name="Vrestiakova E."/>
            <person name="Jezek P."/>
            <person name="Sedo O."/>
        </authorList>
    </citation>
    <scope>NUCLEOTIDE SEQUENCE [LARGE SCALE GENOMIC DNA]</scope>
    <source>
        <strain evidence="2 3">NIPH 236</strain>
    </source>
</reference>
<dbReference type="InterPro" id="IPR015867">
    <property type="entry name" value="N-reg_PII/ATP_PRibTrfase_C"/>
</dbReference>
<evidence type="ECO:0000256" key="1">
    <source>
        <dbReference type="ARBA" id="ARBA00010554"/>
    </source>
</evidence>
<dbReference type="InterPro" id="IPR011322">
    <property type="entry name" value="N-reg_PII-like_a/b"/>
</dbReference>
<dbReference type="EMBL" id="APOJ01000015">
    <property type="protein sequence ID" value="ENU28260.1"/>
    <property type="molecule type" value="Genomic_DNA"/>
</dbReference>
<dbReference type="Gene3D" id="3.30.70.120">
    <property type="match status" value="1"/>
</dbReference>
<dbReference type="Proteomes" id="UP000013190">
    <property type="component" value="Unassembled WGS sequence"/>
</dbReference>
<dbReference type="InterPro" id="IPR003793">
    <property type="entry name" value="UPF0166"/>
</dbReference>
<dbReference type="RefSeq" id="WP_004659162.1">
    <property type="nucleotide sequence ID" value="NZ_BMDV01000005.1"/>
</dbReference>
<comment type="caution">
    <text evidence="2">The sequence shown here is derived from an EMBL/GenBank/DDBJ whole genome shotgun (WGS) entry which is preliminary data.</text>
</comment>
<dbReference type="SUPFAM" id="SSF54913">
    <property type="entry name" value="GlnB-like"/>
    <property type="match status" value="1"/>
</dbReference>
<accession>A0ABP2U158</accession>
<comment type="similarity">
    <text evidence="1">Belongs to the UPF0166 family.</text>
</comment>
<organism evidence="2 3">
    <name type="scientific">Acinetobacter modestus</name>
    <dbReference type="NCBI Taxonomy" id="1776740"/>
    <lineage>
        <taxon>Bacteria</taxon>
        <taxon>Pseudomonadati</taxon>
        <taxon>Pseudomonadota</taxon>
        <taxon>Gammaproteobacteria</taxon>
        <taxon>Moraxellales</taxon>
        <taxon>Moraxellaceae</taxon>
        <taxon>Acinetobacter</taxon>
    </lineage>
</organism>
<dbReference type="Pfam" id="PF02641">
    <property type="entry name" value="DUF190"/>
    <property type="match status" value="1"/>
</dbReference>
<proteinExistence type="inferred from homology"/>
<name>A0ABP2U158_9GAMM</name>
<sequence length="108" mass="12080">MNGFLITFYTTQNHNVQGQPISKWLLAVASQMNLRGATVLAGLEGVDHQGLFHSARFFELADRPIQIQFAVSSEQAIELLSYLNSKEISLFYVKTPIEFGMVGKSTDR</sequence>
<evidence type="ECO:0000313" key="2">
    <source>
        <dbReference type="EMBL" id="ENU28260.1"/>
    </source>
</evidence>
<gene>
    <name evidence="2" type="ORF">F992_00370</name>
</gene>
<evidence type="ECO:0000313" key="3">
    <source>
        <dbReference type="Proteomes" id="UP000013190"/>
    </source>
</evidence>